<organism evidence="1 2">
    <name type="scientific">Frankliniella fusca</name>
    <dbReference type="NCBI Taxonomy" id="407009"/>
    <lineage>
        <taxon>Eukaryota</taxon>
        <taxon>Metazoa</taxon>
        <taxon>Ecdysozoa</taxon>
        <taxon>Arthropoda</taxon>
        <taxon>Hexapoda</taxon>
        <taxon>Insecta</taxon>
        <taxon>Pterygota</taxon>
        <taxon>Neoptera</taxon>
        <taxon>Paraneoptera</taxon>
        <taxon>Thysanoptera</taxon>
        <taxon>Terebrantia</taxon>
        <taxon>Thripoidea</taxon>
        <taxon>Thripidae</taxon>
        <taxon>Frankliniella</taxon>
    </lineage>
</organism>
<evidence type="ECO:0000313" key="2">
    <source>
        <dbReference type="Proteomes" id="UP001219518"/>
    </source>
</evidence>
<reference evidence="1" key="2">
    <citation type="journal article" date="2023" name="BMC Genomics">
        <title>Pest status, molecular evolution, and epigenetic factors derived from the genome assembly of Frankliniella fusca, a thysanopteran phytovirus vector.</title>
        <authorList>
            <person name="Catto M.A."/>
            <person name="Labadie P.E."/>
            <person name="Jacobson A.L."/>
            <person name="Kennedy G.G."/>
            <person name="Srinivasan R."/>
            <person name="Hunt B.G."/>
        </authorList>
    </citation>
    <scope>NUCLEOTIDE SEQUENCE</scope>
    <source>
        <strain evidence="1">PL_HMW_Pooled</strain>
    </source>
</reference>
<evidence type="ECO:0000313" key="1">
    <source>
        <dbReference type="EMBL" id="KAK3926074.1"/>
    </source>
</evidence>
<reference evidence="1" key="1">
    <citation type="submission" date="2021-07" db="EMBL/GenBank/DDBJ databases">
        <authorList>
            <person name="Catto M.A."/>
            <person name="Jacobson A."/>
            <person name="Kennedy G."/>
            <person name="Labadie P."/>
            <person name="Hunt B.G."/>
            <person name="Srinivasan R."/>
        </authorList>
    </citation>
    <scope>NUCLEOTIDE SEQUENCE</scope>
    <source>
        <strain evidence="1">PL_HMW_Pooled</strain>
        <tissue evidence="1">Head</tissue>
    </source>
</reference>
<dbReference type="EMBL" id="JAHWGI010001243">
    <property type="protein sequence ID" value="KAK3926074.1"/>
    <property type="molecule type" value="Genomic_DNA"/>
</dbReference>
<accession>A0AAE1LPE9</accession>
<dbReference type="InterPro" id="IPR011604">
    <property type="entry name" value="PDDEXK-like_dom_sf"/>
</dbReference>
<comment type="caution">
    <text evidence="1">The sequence shown here is derived from an EMBL/GenBank/DDBJ whole genome shotgun (WGS) entry which is preliminary data.</text>
</comment>
<keyword evidence="1" id="KW-0675">Receptor</keyword>
<dbReference type="Gene3D" id="3.90.320.10">
    <property type="match status" value="1"/>
</dbReference>
<protein>
    <submittedName>
        <fullName evidence="1">Serpentine receptor class gamma-8</fullName>
    </submittedName>
</protein>
<sequence>MSLDILQLPECDFVVYSEKDDKPNILIVPVLYTEDFWKEKRERLKRIHRELIVPEFFVYNTIFKRQPIFLVYSPFHEDYDDSYFWCGEEPSNTFTVENENQVLITSETVKVRARVKSEH</sequence>
<name>A0AAE1LPE9_9NEOP</name>
<gene>
    <name evidence="1" type="ORF">KUF71_014323</name>
</gene>
<dbReference type="AlphaFoldDB" id="A0AAE1LPE9"/>
<keyword evidence="2" id="KW-1185">Reference proteome</keyword>
<proteinExistence type="predicted"/>
<dbReference type="Proteomes" id="UP001219518">
    <property type="component" value="Unassembled WGS sequence"/>
</dbReference>